<dbReference type="AlphaFoldDB" id="A0ABD3MUC7"/>
<comment type="caution">
    <text evidence="1">The sequence shown here is derived from an EMBL/GenBank/DDBJ whole genome shotgun (WGS) entry which is preliminary data.</text>
</comment>
<reference evidence="1 2" key="1">
    <citation type="submission" date="2024-10" db="EMBL/GenBank/DDBJ databases">
        <title>Updated reference genomes for cyclostephanoid diatoms.</title>
        <authorList>
            <person name="Roberts W.R."/>
            <person name="Alverson A.J."/>
        </authorList>
    </citation>
    <scope>NUCLEOTIDE SEQUENCE [LARGE SCALE GENOMIC DNA]</scope>
    <source>
        <strain evidence="1 2">AJA276-08</strain>
    </source>
</reference>
<dbReference type="Proteomes" id="UP001530315">
    <property type="component" value="Unassembled WGS sequence"/>
</dbReference>
<evidence type="ECO:0000313" key="2">
    <source>
        <dbReference type="Proteomes" id="UP001530315"/>
    </source>
</evidence>
<dbReference type="EMBL" id="JALLAZ020001727">
    <property type="protein sequence ID" value="KAL3766568.1"/>
    <property type="molecule type" value="Genomic_DNA"/>
</dbReference>
<name>A0ABD3MUC7_9STRA</name>
<gene>
    <name evidence="1" type="ORF">ACHAW5_003871</name>
</gene>
<protein>
    <submittedName>
        <fullName evidence="1">Uncharacterized protein</fullName>
    </submittedName>
</protein>
<organism evidence="1 2">
    <name type="scientific">Stephanodiscus triporus</name>
    <dbReference type="NCBI Taxonomy" id="2934178"/>
    <lineage>
        <taxon>Eukaryota</taxon>
        <taxon>Sar</taxon>
        <taxon>Stramenopiles</taxon>
        <taxon>Ochrophyta</taxon>
        <taxon>Bacillariophyta</taxon>
        <taxon>Coscinodiscophyceae</taxon>
        <taxon>Thalassiosirophycidae</taxon>
        <taxon>Stephanodiscales</taxon>
        <taxon>Stephanodiscaceae</taxon>
        <taxon>Stephanodiscus</taxon>
    </lineage>
</organism>
<evidence type="ECO:0000313" key="1">
    <source>
        <dbReference type="EMBL" id="KAL3766568.1"/>
    </source>
</evidence>
<accession>A0ABD3MUC7</accession>
<sequence length="338" mass="38453">MQDSEFCADAGMNPETMVDELGAVLSKYEVPMGLMNKLMMLSEFEALEFIIDDSGSMQCATDSNDPVTRKPMSRWKEAQLRLKEMIEILAYVPFNQIVVEFLNRRDQIILTRQGRAPALFIQDANSKIDASLRSGTGGDHPRVENSKRQGKSIARYFFGDGTPNGGVRAQKEIINILRHRQDPAGNPMTFISCTNEDDQVEWMKDAEELCPYCSESDDFKDEGLEVMRDQGVALPYTKGFHLICTLVAAMNPDDLDAMDESVPFTKTTLDNLLGIQHPEESYRYYFDCFVQAQRARKVEGPSDQLKKNVQWNYNDFLRAPMAKDIPQVQQVKQQLMNM</sequence>
<keyword evidence="2" id="KW-1185">Reference proteome</keyword>
<proteinExistence type="predicted"/>